<reference evidence="1 2" key="1">
    <citation type="submission" date="2018-02" db="EMBL/GenBank/DDBJ databases">
        <title>Genomic Encyclopedia of Archaeal and Bacterial Type Strains, Phase II (KMG-II): from individual species to whole genera.</title>
        <authorList>
            <person name="Goeker M."/>
        </authorList>
    </citation>
    <scope>NUCLEOTIDE SEQUENCE [LARGE SCALE GENOMIC DNA]</scope>
    <source>
        <strain evidence="1 2">DSM 16809</strain>
    </source>
</reference>
<evidence type="ECO:0000313" key="1">
    <source>
        <dbReference type="EMBL" id="PPK94817.1"/>
    </source>
</evidence>
<dbReference type="Proteomes" id="UP000239002">
    <property type="component" value="Unassembled WGS sequence"/>
</dbReference>
<dbReference type="InterPro" id="IPR024510">
    <property type="entry name" value="DUF2589"/>
</dbReference>
<organism evidence="1 2">
    <name type="scientific">Nonlabens xylanidelens</name>
    <dbReference type="NCBI Taxonomy" id="191564"/>
    <lineage>
        <taxon>Bacteria</taxon>
        <taxon>Pseudomonadati</taxon>
        <taxon>Bacteroidota</taxon>
        <taxon>Flavobacteriia</taxon>
        <taxon>Flavobacteriales</taxon>
        <taxon>Flavobacteriaceae</taxon>
        <taxon>Nonlabens</taxon>
    </lineage>
</organism>
<dbReference type="OrthoDB" id="1043330at2"/>
<proteinExistence type="predicted"/>
<dbReference type="Pfam" id="PF11655">
    <property type="entry name" value="DUF2589"/>
    <property type="match status" value="1"/>
</dbReference>
<keyword evidence="2" id="KW-1185">Reference proteome</keyword>
<name>A0A2S6IKQ7_9FLAO</name>
<dbReference type="AlphaFoldDB" id="A0A2S6IKQ7"/>
<accession>A0A2S6IKQ7</accession>
<dbReference type="EMBL" id="PTJE01000003">
    <property type="protein sequence ID" value="PPK94817.1"/>
    <property type="molecule type" value="Genomic_DNA"/>
</dbReference>
<sequence>MPNLVAELNSLDFNNYIGGPLQAAVQAQHAAAMSQVQFIQEVGFVKDDTDPTKSDLRYVDFAYKKSIPNPDYKKTLQELKDEGRVPAADTTIPSTIDVATDFLNSEIKIKVPFLTMLSIPALRIEEMTIDFNAKLTSTETSNVSSEFAASAELGINYKVVNFKASASYKRSTSRGTNVEKTYNLGVHVKVVNDELPAGLDRILTMLEDSIASVNAPA</sequence>
<comment type="caution">
    <text evidence="1">The sequence shown here is derived from an EMBL/GenBank/DDBJ whole genome shotgun (WGS) entry which is preliminary data.</text>
</comment>
<gene>
    <name evidence="1" type="ORF">LY01_01570</name>
</gene>
<protein>
    <submittedName>
        <fullName evidence="1">Uncharacterized protein DUF2589</fullName>
    </submittedName>
</protein>
<evidence type="ECO:0000313" key="2">
    <source>
        <dbReference type="Proteomes" id="UP000239002"/>
    </source>
</evidence>
<dbReference type="RefSeq" id="WP_104515273.1">
    <property type="nucleotide sequence ID" value="NZ_MQVW01000024.1"/>
</dbReference>